<dbReference type="PANTHER" id="PTHR47966">
    <property type="entry name" value="BETA-SITE APP-CLEAVING ENZYME, ISOFORM A-RELATED"/>
    <property type="match status" value="1"/>
</dbReference>
<keyword evidence="6" id="KW-1185">Reference proteome</keyword>
<dbReference type="Gene3D" id="2.40.70.10">
    <property type="entry name" value="Acid Proteases"/>
    <property type="match status" value="2"/>
</dbReference>
<dbReference type="GO" id="GO:0006508">
    <property type="term" value="P:proteolysis"/>
    <property type="evidence" value="ECO:0007669"/>
    <property type="project" value="InterPro"/>
</dbReference>
<proteinExistence type="inferred from homology"/>
<gene>
    <name evidence="5" type="ORF">QBC46DRAFT_439334</name>
</gene>
<sequence length="449" mass="49389">MLRDTWRGGLALALLLAGSFAAAYSRTDMQEFQLASPTHPWTATRVHRTTGNVQSIHGYRGSRTNSKSVAAILGAHHRRTASTGYENITTTTAYGTQYATVARWGNHSMMMLLDTGSADTWLVWRDFLCTDYYGSEIPQVACGFGPAFPGDFQYGYVTPQQHMYIQYGDGEVVTGPMGYADITVGNITVKRQEVCLANRTYWQGNNMTSGLMGLAWPALTNAYFGPSEPPEDEDHSVGNRVEYSPLFTSMVSQGLVPPVFSIAIDRNSSSGILAWGGIPPASGLDTSRIATMDMIITSLIPVPATASEYSFYTIIPDGWQYDQATDTKKYPYIMDSGTTLCYLPPSLAKAINQAFQPEAVYLWMYSAYFTSCNAIVPPIAVILNGFRFWLNPSDLIYRDMVDPITNLCMTAIASGGDGPYILGDVFMQNALVVFNVGAAQMQFIPREFY</sequence>
<dbReference type="GO" id="GO:0000324">
    <property type="term" value="C:fungal-type vacuole"/>
    <property type="evidence" value="ECO:0007669"/>
    <property type="project" value="TreeGrafter"/>
</dbReference>
<dbReference type="PRINTS" id="PR00792">
    <property type="entry name" value="PEPSIN"/>
</dbReference>
<organism evidence="5 6">
    <name type="scientific">Diplogelasinospora grovesii</name>
    <dbReference type="NCBI Taxonomy" id="303347"/>
    <lineage>
        <taxon>Eukaryota</taxon>
        <taxon>Fungi</taxon>
        <taxon>Dikarya</taxon>
        <taxon>Ascomycota</taxon>
        <taxon>Pezizomycotina</taxon>
        <taxon>Sordariomycetes</taxon>
        <taxon>Sordariomycetidae</taxon>
        <taxon>Sordariales</taxon>
        <taxon>Diplogelasinosporaceae</taxon>
        <taxon>Diplogelasinospora</taxon>
    </lineage>
</organism>
<dbReference type="PROSITE" id="PS51767">
    <property type="entry name" value="PEPTIDASE_A1"/>
    <property type="match status" value="1"/>
</dbReference>
<evidence type="ECO:0000256" key="3">
    <source>
        <dbReference type="SAM" id="SignalP"/>
    </source>
</evidence>
<dbReference type="AlphaFoldDB" id="A0AAN6N4W4"/>
<evidence type="ECO:0000313" key="5">
    <source>
        <dbReference type="EMBL" id="KAK3938865.1"/>
    </source>
</evidence>
<dbReference type="InterPro" id="IPR001461">
    <property type="entry name" value="Aspartic_peptidase_A1"/>
</dbReference>
<dbReference type="CDD" id="cd05471">
    <property type="entry name" value="pepsin_like"/>
    <property type="match status" value="1"/>
</dbReference>
<feature type="active site" evidence="2">
    <location>
        <position position="114"/>
    </location>
</feature>
<protein>
    <submittedName>
        <fullName evidence="5">Aspartic-type endopeptidase</fullName>
    </submittedName>
</protein>
<feature type="signal peptide" evidence="3">
    <location>
        <begin position="1"/>
        <end position="21"/>
    </location>
</feature>
<evidence type="ECO:0000259" key="4">
    <source>
        <dbReference type="PROSITE" id="PS51767"/>
    </source>
</evidence>
<accession>A0AAN6N4W4</accession>
<evidence type="ECO:0000256" key="2">
    <source>
        <dbReference type="PIRSR" id="PIRSR601461-1"/>
    </source>
</evidence>
<dbReference type="InterPro" id="IPR021109">
    <property type="entry name" value="Peptidase_aspartic_dom_sf"/>
</dbReference>
<keyword evidence="3" id="KW-0732">Signal</keyword>
<comment type="similarity">
    <text evidence="1">Belongs to the peptidase A1 family.</text>
</comment>
<dbReference type="InterPro" id="IPR034164">
    <property type="entry name" value="Pepsin-like_dom"/>
</dbReference>
<dbReference type="Proteomes" id="UP001303473">
    <property type="component" value="Unassembled WGS sequence"/>
</dbReference>
<dbReference type="SUPFAM" id="SSF50630">
    <property type="entry name" value="Acid proteases"/>
    <property type="match status" value="1"/>
</dbReference>
<dbReference type="PANTHER" id="PTHR47966:SF47">
    <property type="entry name" value="ENDOPEPTIDASE, PUTATIVE (AFU_ORTHOLOGUE AFUA_3G01220)-RELATED"/>
    <property type="match status" value="1"/>
</dbReference>
<reference evidence="6" key="1">
    <citation type="journal article" date="2023" name="Mol. Phylogenet. Evol.">
        <title>Genome-scale phylogeny and comparative genomics of the fungal order Sordariales.</title>
        <authorList>
            <person name="Hensen N."/>
            <person name="Bonometti L."/>
            <person name="Westerberg I."/>
            <person name="Brannstrom I.O."/>
            <person name="Guillou S."/>
            <person name="Cros-Aarteil S."/>
            <person name="Calhoun S."/>
            <person name="Haridas S."/>
            <person name="Kuo A."/>
            <person name="Mondo S."/>
            <person name="Pangilinan J."/>
            <person name="Riley R."/>
            <person name="LaButti K."/>
            <person name="Andreopoulos B."/>
            <person name="Lipzen A."/>
            <person name="Chen C."/>
            <person name="Yan M."/>
            <person name="Daum C."/>
            <person name="Ng V."/>
            <person name="Clum A."/>
            <person name="Steindorff A."/>
            <person name="Ohm R.A."/>
            <person name="Martin F."/>
            <person name="Silar P."/>
            <person name="Natvig D.O."/>
            <person name="Lalanne C."/>
            <person name="Gautier V."/>
            <person name="Ament-Velasquez S.L."/>
            <person name="Kruys A."/>
            <person name="Hutchinson M.I."/>
            <person name="Powell A.J."/>
            <person name="Barry K."/>
            <person name="Miller A.N."/>
            <person name="Grigoriev I.V."/>
            <person name="Debuchy R."/>
            <person name="Gladieux P."/>
            <person name="Hiltunen Thoren M."/>
            <person name="Johannesson H."/>
        </authorList>
    </citation>
    <scope>NUCLEOTIDE SEQUENCE [LARGE SCALE GENOMIC DNA]</scope>
    <source>
        <strain evidence="6">CBS 340.73</strain>
    </source>
</reference>
<evidence type="ECO:0000313" key="6">
    <source>
        <dbReference type="Proteomes" id="UP001303473"/>
    </source>
</evidence>
<feature type="chain" id="PRO_5042879152" evidence="3">
    <location>
        <begin position="22"/>
        <end position="449"/>
    </location>
</feature>
<dbReference type="Pfam" id="PF00026">
    <property type="entry name" value="Asp"/>
    <property type="match status" value="1"/>
</dbReference>
<dbReference type="GO" id="GO:0004190">
    <property type="term" value="F:aspartic-type endopeptidase activity"/>
    <property type="evidence" value="ECO:0007669"/>
    <property type="project" value="InterPro"/>
</dbReference>
<feature type="domain" description="Peptidase A1" evidence="4">
    <location>
        <begin position="98"/>
        <end position="444"/>
    </location>
</feature>
<evidence type="ECO:0000256" key="1">
    <source>
        <dbReference type="ARBA" id="ARBA00007447"/>
    </source>
</evidence>
<name>A0AAN6N4W4_9PEZI</name>
<dbReference type="InterPro" id="IPR033121">
    <property type="entry name" value="PEPTIDASE_A1"/>
</dbReference>
<dbReference type="EMBL" id="MU853821">
    <property type="protein sequence ID" value="KAK3938865.1"/>
    <property type="molecule type" value="Genomic_DNA"/>
</dbReference>
<comment type="caution">
    <text evidence="5">The sequence shown here is derived from an EMBL/GenBank/DDBJ whole genome shotgun (WGS) entry which is preliminary data.</text>
</comment>
<feature type="active site" evidence="2">
    <location>
        <position position="335"/>
    </location>
</feature>